<organism evidence="1 2">
    <name type="scientific">Leptospira sarikeiensis</name>
    <dbReference type="NCBI Taxonomy" id="2484943"/>
    <lineage>
        <taxon>Bacteria</taxon>
        <taxon>Pseudomonadati</taxon>
        <taxon>Spirochaetota</taxon>
        <taxon>Spirochaetia</taxon>
        <taxon>Leptospirales</taxon>
        <taxon>Leptospiraceae</taxon>
        <taxon>Leptospira</taxon>
    </lineage>
</organism>
<dbReference type="Proteomes" id="UP000297762">
    <property type="component" value="Unassembled WGS sequence"/>
</dbReference>
<dbReference type="RefSeq" id="WP_135649652.1">
    <property type="nucleotide sequence ID" value="NZ_RQGF01000028.1"/>
</dbReference>
<comment type="caution">
    <text evidence="1">The sequence shown here is derived from an EMBL/GenBank/DDBJ whole genome shotgun (WGS) entry which is preliminary data.</text>
</comment>
<evidence type="ECO:0000313" key="1">
    <source>
        <dbReference type="EMBL" id="TGL60479.1"/>
    </source>
</evidence>
<name>A0A4R9K355_9LEPT</name>
<dbReference type="EMBL" id="RQGF01000028">
    <property type="protein sequence ID" value="TGL60479.1"/>
    <property type="molecule type" value="Genomic_DNA"/>
</dbReference>
<accession>A0A4R9K355</accession>
<sequence>MSALGKFSFLVVGLTSIACIGGAEIRDLSLADSATVIRNTEYEVIETVSGETSQFFLFGAIPITPPLNPNLALSKAVSKAEAGTSIISLKQVHETRLYFPLGTVSVLRIEGLLVGPKTKEKIK</sequence>
<proteinExistence type="predicted"/>
<evidence type="ECO:0000313" key="2">
    <source>
        <dbReference type="Proteomes" id="UP000297762"/>
    </source>
</evidence>
<gene>
    <name evidence="1" type="ORF">EHQ64_11605</name>
</gene>
<reference evidence="1" key="1">
    <citation type="journal article" date="2019" name="PLoS Negl. Trop. Dis.">
        <title>Revisiting the worldwide diversity of Leptospira species in the environment.</title>
        <authorList>
            <person name="Vincent A.T."/>
            <person name="Schiettekatte O."/>
            <person name="Bourhy P."/>
            <person name="Veyrier F.J."/>
            <person name="Picardeau M."/>
        </authorList>
    </citation>
    <scope>NUCLEOTIDE SEQUENCE [LARGE SCALE GENOMIC DNA]</scope>
    <source>
        <strain evidence="1">201702455</strain>
    </source>
</reference>
<keyword evidence="2" id="KW-1185">Reference proteome</keyword>
<dbReference type="PROSITE" id="PS51257">
    <property type="entry name" value="PROKAR_LIPOPROTEIN"/>
    <property type="match status" value="1"/>
</dbReference>
<dbReference type="AlphaFoldDB" id="A0A4R9K355"/>
<protein>
    <submittedName>
        <fullName evidence="1">Uncharacterized protein</fullName>
    </submittedName>
</protein>
<dbReference type="OrthoDB" id="344888at2"/>